<evidence type="ECO:0000313" key="2">
    <source>
        <dbReference type="Proteomes" id="UP000198838"/>
    </source>
</evidence>
<dbReference type="Proteomes" id="UP000198838">
    <property type="component" value="Unassembled WGS sequence"/>
</dbReference>
<accession>A0A1I1AV58</accession>
<name>A0A1I1AV58_9FIRM</name>
<organism evidence="1 2">
    <name type="scientific">Acetitomaculum ruminis DSM 5522</name>
    <dbReference type="NCBI Taxonomy" id="1120918"/>
    <lineage>
        <taxon>Bacteria</taxon>
        <taxon>Bacillati</taxon>
        <taxon>Bacillota</taxon>
        <taxon>Clostridia</taxon>
        <taxon>Lachnospirales</taxon>
        <taxon>Lachnospiraceae</taxon>
        <taxon>Acetitomaculum</taxon>
    </lineage>
</organism>
<feature type="non-terminal residue" evidence="1">
    <location>
        <position position="1"/>
    </location>
</feature>
<dbReference type="EMBL" id="FOJY01000039">
    <property type="protein sequence ID" value="SFB40318.1"/>
    <property type="molecule type" value="Genomic_DNA"/>
</dbReference>
<proteinExistence type="predicted"/>
<sequence length="53" mass="5733">TLINIQSTLLKKVGAKALSGINKKAVIKVPAKKLKTYKILLSNKGQSKTVKVK</sequence>
<evidence type="ECO:0000313" key="1">
    <source>
        <dbReference type="EMBL" id="SFB40318.1"/>
    </source>
</evidence>
<dbReference type="AlphaFoldDB" id="A0A1I1AV58"/>
<reference evidence="1 2" key="1">
    <citation type="submission" date="2016-10" db="EMBL/GenBank/DDBJ databases">
        <authorList>
            <person name="de Groot N.N."/>
        </authorList>
    </citation>
    <scope>NUCLEOTIDE SEQUENCE [LARGE SCALE GENOMIC DNA]</scope>
    <source>
        <strain evidence="1 2">DSM 5522</strain>
    </source>
</reference>
<gene>
    <name evidence="1" type="ORF">SAMN05216249_1393</name>
</gene>
<keyword evidence="2" id="KW-1185">Reference proteome</keyword>
<protein>
    <submittedName>
        <fullName evidence="1">Uncharacterized protein</fullName>
    </submittedName>
</protein>